<feature type="region of interest" description="Disordered" evidence="1">
    <location>
        <begin position="103"/>
        <end position="128"/>
    </location>
</feature>
<accession>A0AAU7W4N6</accession>
<keyword evidence="2" id="KW-1133">Transmembrane helix</keyword>
<dbReference type="RefSeq" id="WP_350353208.1">
    <property type="nucleotide sequence ID" value="NZ_CP158357.1"/>
</dbReference>
<feature type="transmembrane region" description="Helical" evidence="2">
    <location>
        <begin position="60"/>
        <end position="84"/>
    </location>
</feature>
<evidence type="ECO:0000313" key="3">
    <source>
        <dbReference type="EMBL" id="XBX80404.1"/>
    </source>
</evidence>
<gene>
    <name evidence="3" type="ORF">ABS642_10010</name>
</gene>
<organism evidence="3">
    <name type="scientific">Microbacterium sp. A8/3-1</name>
    <dbReference type="NCBI Taxonomy" id="3160749"/>
    <lineage>
        <taxon>Bacteria</taxon>
        <taxon>Bacillati</taxon>
        <taxon>Actinomycetota</taxon>
        <taxon>Actinomycetes</taxon>
        <taxon>Micrococcales</taxon>
        <taxon>Microbacteriaceae</taxon>
        <taxon>Microbacterium</taxon>
    </lineage>
</organism>
<dbReference type="SUPFAM" id="SSF161070">
    <property type="entry name" value="SNF-like"/>
    <property type="match status" value="1"/>
</dbReference>
<proteinExistence type="predicted"/>
<evidence type="ECO:0000256" key="1">
    <source>
        <dbReference type="SAM" id="MobiDB-lite"/>
    </source>
</evidence>
<dbReference type="AlphaFoldDB" id="A0AAU7W4N6"/>
<reference evidence="3" key="1">
    <citation type="submission" date="2024-06" db="EMBL/GenBank/DDBJ databases">
        <title>Draft genome sequence of Microbacterium sp. strain A8/3-1, isolated from Oxytropis tragacanthoides Fisch. ex DC. Root nodules in the Altai region of Russia.</title>
        <authorList>
            <person name="Sazanova A."/>
            <person name="Guro P."/>
            <person name="Kuznetsova I."/>
            <person name="Belimov A."/>
            <person name="Safronova V."/>
        </authorList>
    </citation>
    <scope>NUCLEOTIDE SEQUENCE</scope>
    <source>
        <strain evidence="3">A8/3-1</strain>
    </source>
</reference>
<evidence type="ECO:0000256" key="2">
    <source>
        <dbReference type="SAM" id="Phobius"/>
    </source>
</evidence>
<dbReference type="EMBL" id="CP158357">
    <property type="protein sequence ID" value="XBX80404.1"/>
    <property type="molecule type" value="Genomic_DNA"/>
</dbReference>
<keyword evidence="2" id="KW-0472">Membrane</keyword>
<name>A0AAU7W4N6_9MICO</name>
<keyword evidence="2" id="KW-0812">Transmembrane</keyword>
<feature type="transmembrane region" description="Helical" evidence="2">
    <location>
        <begin position="21"/>
        <end position="44"/>
    </location>
</feature>
<sequence>MAWVLHKLPALQEHLNRRSSFTVGMIWKIAIGALAPIVLGYLLVTELISKISEPYSGYPAWFLAVFGWGMVIALVILAFLLSLLPWSGRSHAKDDPEYDDFLVDEHYDPDPETGAVQIQKADEKGAVA</sequence>
<dbReference type="InterPro" id="IPR037272">
    <property type="entry name" value="SNS_sf"/>
</dbReference>
<protein>
    <submittedName>
        <fullName evidence="3">Uncharacterized protein</fullName>
    </submittedName>
</protein>